<dbReference type="Pfam" id="PF02650">
    <property type="entry name" value="HTH_WhiA"/>
    <property type="match status" value="1"/>
</dbReference>
<sequence>MAYTSQNMVSPISLQQLKEANAQRQARAVAAAKRALAVLNQVPYPKASTEEAIRVLRLRVDHPAMSLRQLAQLHEPALTKDTYAARLRRAIEVADEIQARKAKGGCSSGWAMRCSE</sequence>
<accession>A0A0U0ZTP6</accession>
<organism evidence="2 3">
    <name type="scientific">Mycobacteroides abscessus</name>
    <dbReference type="NCBI Taxonomy" id="36809"/>
    <lineage>
        <taxon>Bacteria</taxon>
        <taxon>Bacillati</taxon>
        <taxon>Actinomycetota</taxon>
        <taxon>Actinomycetes</taxon>
        <taxon>Mycobacteriales</taxon>
        <taxon>Mycobacteriaceae</taxon>
        <taxon>Mycobacteroides</taxon>
    </lineage>
</organism>
<evidence type="ECO:0000259" key="1">
    <source>
        <dbReference type="Pfam" id="PF02650"/>
    </source>
</evidence>
<dbReference type="EMBL" id="CSWP01000009">
    <property type="protein sequence ID" value="CPV65954.1"/>
    <property type="molecule type" value="Genomic_DNA"/>
</dbReference>
<evidence type="ECO:0000313" key="2">
    <source>
        <dbReference type="EMBL" id="CPV65954.1"/>
    </source>
</evidence>
<feature type="domain" description="Sporulation regulator WhiA C-terminal" evidence="1">
    <location>
        <begin position="18"/>
        <end position="92"/>
    </location>
</feature>
<gene>
    <name evidence="2" type="ORF">ERS075579_03912</name>
</gene>
<dbReference type="InterPro" id="IPR023054">
    <property type="entry name" value="Sporulation_regulator_WhiA_C"/>
</dbReference>
<evidence type="ECO:0000313" key="3">
    <source>
        <dbReference type="Proteomes" id="UP000045782"/>
    </source>
</evidence>
<name>A0A0U0ZTP6_9MYCO</name>
<protein>
    <submittedName>
        <fullName evidence="2">Uncharacterized protein conserved in bacteria</fullName>
    </submittedName>
</protein>
<dbReference type="RefSeq" id="WP_079462283.1">
    <property type="nucleotide sequence ID" value="NZ_CSWP01000009.1"/>
</dbReference>
<proteinExistence type="predicted"/>
<reference evidence="2 3" key="1">
    <citation type="submission" date="2015-03" db="EMBL/GenBank/DDBJ databases">
        <authorList>
            <person name="Murphy D."/>
        </authorList>
    </citation>
    <scope>NUCLEOTIDE SEQUENCE [LARGE SCALE GENOMIC DNA]</scope>
    <source>
        <strain evidence="2 3">PAP088</strain>
    </source>
</reference>
<dbReference type="Proteomes" id="UP000045782">
    <property type="component" value="Unassembled WGS sequence"/>
</dbReference>
<dbReference type="AlphaFoldDB" id="A0A0U0ZTP6"/>